<protein>
    <recommendedName>
        <fullName evidence="4">Secreted protein</fullName>
    </recommendedName>
</protein>
<keyword evidence="3" id="KW-1185">Reference proteome</keyword>
<accession>A0AAD7YLF2</accession>
<evidence type="ECO:0000313" key="3">
    <source>
        <dbReference type="Proteomes" id="UP001231518"/>
    </source>
</evidence>
<organism evidence="2 3">
    <name type="scientific">Mythimna separata</name>
    <name type="common">Oriental armyworm</name>
    <name type="synonym">Pseudaletia separata</name>
    <dbReference type="NCBI Taxonomy" id="271217"/>
    <lineage>
        <taxon>Eukaryota</taxon>
        <taxon>Metazoa</taxon>
        <taxon>Ecdysozoa</taxon>
        <taxon>Arthropoda</taxon>
        <taxon>Hexapoda</taxon>
        <taxon>Insecta</taxon>
        <taxon>Pterygota</taxon>
        <taxon>Neoptera</taxon>
        <taxon>Endopterygota</taxon>
        <taxon>Lepidoptera</taxon>
        <taxon>Glossata</taxon>
        <taxon>Ditrysia</taxon>
        <taxon>Noctuoidea</taxon>
        <taxon>Noctuidae</taxon>
        <taxon>Noctuinae</taxon>
        <taxon>Hadenini</taxon>
        <taxon>Mythimna</taxon>
    </lineage>
</organism>
<feature type="chain" id="PRO_5041922860" description="Secreted protein" evidence="1">
    <location>
        <begin position="19"/>
        <end position="123"/>
    </location>
</feature>
<proteinExistence type="predicted"/>
<keyword evidence="1" id="KW-0732">Signal</keyword>
<reference evidence="2" key="1">
    <citation type="submission" date="2023-03" db="EMBL/GenBank/DDBJ databases">
        <title>Chromosome-level genomes of two armyworms, Mythimna separata and Mythimna loreyi, provide insights into the biosynthesis and reception of sex pheromones.</title>
        <authorList>
            <person name="Zhao H."/>
        </authorList>
    </citation>
    <scope>NUCLEOTIDE SEQUENCE</scope>
    <source>
        <strain evidence="2">BeijingLab</strain>
        <tissue evidence="2">Pupa</tissue>
    </source>
</reference>
<evidence type="ECO:0000256" key="1">
    <source>
        <dbReference type="SAM" id="SignalP"/>
    </source>
</evidence>
<evidence type="ECO:0008006" key="4">
    <source>
        <dbReference type="Google" id="ProtNLM"/>
    </source>
</evidence>
<dbReference type="Proteomes" id="UP001231518">
    <property type="component" value="Chromosome 3"/>
</dbReference>
<feature type="signal peptide" evidence="1">
    <location>
        <begin position="1"/>
        <end position="18"/>
    </location>
</feature>
<comment type="caution">
    <text evidence="2">The sequence shown here is derived from an EMBL/GenBank/DDBJ whole genome shotgun (WGS) entry which is preliminary data.</text>
</comment>
<dbReference type="EMBL" id="JARGEI010000014">
    <property type="protein sequence ID" value="KAJ8719943.1"/>
    <property type="molecule type" value="Genomic_DNA"/>
</dbReference>
<evidence type="ECO:0000313" key="2">
    <source>
        <dbReference type="EMBL" id="KAJ8719943.1"/>
    </source>
</evidence>
<gene>
    <name evidence="2" type="ORF">PYW07_011986</name>
</gene>
<sequence>MAELIALAALILLRELLRECVFLKSWNFVKKKEKCVGYKNRFIQSLNYTIMDQGTSFAKKNVKCVEYKIIFIYFTKLGQPSYSKIYKRYLLIPIHKIHVGIHKFKIIPQNNYRGRCKFYNIYN</sequence>
<dbReference type="AlphaFoldDB" id="A0AAD7YLF2"/>
<name>A0AAD7YLF2_MYTSE</name>